<dbReference type="InterPro" id="IPR020846">
    <property type="entry name" value="MFS_dom"/>
</dbReference>
<dbReference type="SUPFAM" id="SSF103473">
    <property type="entry name" value="MFS general substrate transporter"/>
    <property type="match status" value="1"/>
</dbReference>
<feature type="transmembrane region" description="Helical" evidence="6">
    <location>
        <begin position="401"/>
        <end position="420"/>
    </location>
</feature>
<evidence type="ECO:0000256" key="3">
    <source>
        <dbReference type="ARBA" id="ARBA00022692"/>
    </source>
</evidence>
<protein>
    <submittedName>
        <fullName evidence="8">MFS transporter</fullName>
    </submittedName>
</protein>
<feature type="transmembrane region" description="Helical" evidence="6">
    <location>
        <begin position="110"/>
        <end position="132"/>
    </location>
</feature>
<dbReference type="Pfam" id="PF07690">
    <property type="entry name" value="MFS_1"/>
    <property type="match status" value="1"/>
</dbReference>
<dbReference type="RefSeq" id="WP_088873015.1">
    <property type="nucleotide sequence ID" value="NZ_CP022111.1"/>
</dbReference>
<evidence type="ECO:0000313" key="9">
    <source>
        <dbReference type="Proteomes" id="UP000197153"/>
    </source>
</evidence>
<name>A0A248JV00_9PROT</name>
<evidence type="ECO:0000256" key="1">
    <source>
        <dbReference type="ARBA" id="ARBA00004651"/>
    </source>
</evidence>
<feature type="transmembrane region" description="Helical" evidence="6">
    <location>
        <begin position="334"/>
        <end position="360"/>
    </location>
</feature>
<keyword evidence="4 6" id="KW-1133">Transmembrane helix</keyword>
<feature type="transmembrane region" description="Helical" evidence="6">
    <location>
        <begin position="181"/>
        <end position="202"/>
    </location>
</feature>
<feature type="transmembrane region" description="Helical" evidence="6">
    <location>
        <begin position="236"/>
        <end position="261"/>
    </location>
</feature>
<dbReference type="EMBL" id="CP022111">
    <property type="protein sequence ID" value="ASG22429.1"/>
    <property type="molecule type" value="Genomic_DNA"/>
</dbReference>
<dbReference type="InterPro" id="IPR011701">
    <property type="entry name" value="MFS"/>
</dbReference>
<dbReference type="InterPro" id="IPR036259">
    <property type="entry name" value="MFS_trans_sf"/>
</dbReference>
<dbReference type="AlphaFoldDB" id="A0A248JV00"/>
<dbReference type="InterPro" id="IPR050189">
    <property type="entry name" value="MFS_Efflux_Transporters"/>
</dbReference>
<dbReference type="GO" id="GO:0005886">
    <property type="term" value="C:plasma membrane"/>
    <property type="evidence" value="ECO:0007669"/>
    <property type="project" value="UniProtKB-SubCell"/>
</dbReference>
<dbReference type="KEGG" id="nao:Y958_15905"/>
<dbReference type="PANTHER" id="PTHR43124">
    <property type="entry name" value="PURINE EFFLUX PUMP PBUE"/>
    <property type="match status" value="1"/>
</dbReference>
<dbReference type="Gene3D" id="1.20.1250.20">
    <property type="entry name" value="MFS general substrate transporter like domains"/>
    <property type="match status" value="1"/>
</dbReference>
<comment type="subcellular location">
    <subcellularLocation>
        <location evidence="1">Cell membrane</location>
        <topology evidence="1">Multi-pass membrane protein</topology>
    </subcellularLocation>
</comment>
<dbReference type="PANTHER" id="PTHR43124:SF3">
    <property type="entry name" value="CHLORAMPHENICOL EFFLUX PUMP RV0191"/>
    <property type="match status" value="1"/>
</dbReference>
<accession>A0A248JV00</accession>
<evidence type="ECO:0000259" key="7">
    <source>
        <dbReference type="PROSITE" id="PS50850"/>
    </source>
</evidence>
<dbReference type="PROSITE" id="PS50850">
    <property type="entry name" value="MFS"/>
    <property type="match status" value="1"/>
</dbReference>
<feature type="transmembrane region" description="Helical" evidence="6">
    <location>
        <begin position="367"/>
        <end position="395"/>
    </location>
</feature>
<feature type="transmembrane region" description="Helical" evidence="6">
    <location>
        <begin position="144"/>
        <end position="169"/>
    </location>
</feature>
<organism evidence="8 9">
    <name type="scientific">Nitrospirillum viridazoti CBAmc</name>
    <dbReference type="NCBI Taxonomy" id="1441467"/>
    <lineage>
        <taxon>Bacteria</taxon>
        <taxon>Pseudomonadati</taxon>
        <taxon>Pseudomonadota</taxon>
        <taxon>Alphaproteobacteria</taxon>
        <taxon>Rhodospirillales</taxon>
        <taxon>Azospirillaceae</taxon>
        <taxon>Nitrospirillum</taxon>
        <taxon>Nitrospirillum viridazoti</taxon>
    </lineage>
</organism>
<keyword evidence="9" id="KW-1185">Reference proteome</keyword>
<evidence type="ECO:0000256" key="4">
    <source>
        <dbReference type="ARBA" id="ARBA00022989"/>
    </source>
</evidence>
<evidence type="ECO:0000256" key="2">
    <source>
        <dbReference type="ARBA" id="ARBA00022475"/>
    </source>
</evidence>
<keyword evidence="3 6" id="KW-0812">Transmembrane</keyword>
<evidence type="ECO:0000256" key="6">
    <source>
        <dbReference type="SAM" id="Phobius"/>
    </source>
</evidence>
<sequence>MTDAAVPMPAVSGGRLRALTVLALAMLAGMVARTLLSPVQELAKADMGLSDNQMGLIQGMALALPVAVLAVPIGRLVDRTRRVTLLLALSALWISGTVLSGLAWDFASLFVGRMLVGLGAAGAVPAILSLTADLSTPERRGRAVMVMVIGQAAGMAAAFAGGGALVGSLAPAAGLPLGLTAWRATMLLVALMMLAPTALLVWQAEPARQEGTADARPEVSPRLGPALAELWRLRRLVAPLMAGMITVNMGDAAATVWAVPVLTRSFGLQPADFGGWMGVLLGLSGAGGTVLGGLVADWGHKRNAKGGILWGALGGAALSVPAALFALAPGVPLFAVLLALLMVAGAIVAVGVASAITLLVPNHLRGLCLGLMSALGVFISLGLAPSIVSLLAQAFGGEEHLPLALALEGVVASLVGVLTFRRALRAARS</sequence>
<evidence type="ECO:0000256" key="5">
    <source>
        <dbReference type="ARBA" id="ARBA00023136"/>
    </source>
</evidence>
<feature type="transmembrane region" description="Helical" evidence="6">
    <location>
        <begin position="56"/>
        <end position="77"/>
    </location>
</feature>
<gene>
    <name evidence="8" type="ORF">Y958_15905</name>
</gene>
<feature type="transmembrane region" description="Helical" evidence="6">
    <location>
        <begin position="273"/>
        <end position="296"/>
    </location>
</feature>
<dbReference type="Proteomes" id="UP000197153">
    <property type="component" value="Chromosome 2"/>
</dbReference>
<feature type="transmembrane region" description="Helical" evidence="6">
    <location>
        <begin position="18"/>
        <end position="36"/>
    </location>
</feature>
<proteinExistence type="predicted"/>
<feature type="transmembrane region" description="Helical" evidence="6">
    <location>
        <begin position="308"/>
        <end position="328"/>
    </location>
</feature>
<dbReference type="GO" id="GO:0022857">
    <property type="term" value="F:transmembrane transporter activity"/>
    <property type="evidence" value="ECO:0007669"/>
    <property type="project" value="InterPro"/>
</dbReference>
<keyword evidence="2" id="KW-1003">Cell membrane</keyword>
<feature type="transmembrane region" description="Helical" evidence="6">
    <location>
        <begin position="84"/>
        <end position="104"/>
    </location>
</feature>
<keyword evidence="5 6" id="KW-0472">Membrane</keyword>
<evidence type="ECO:0000313" key="8">
    <source>
        <dbReference type="EMBL" id="ASG22429.1"/>
    </source>
</evidence>
<feature type="domain" description="Major facilitator superfamily (MFS) profile" evidence="7">
    <location>
        <begin position="18"/>
        <end position="424"/>
    </location>
</feature>
<reference evidence="8 9" key="1">
    <citation type="submission" date="2017-06" db="EMBL/GenBank/DDBJ databases">
        <title>Complete genome sequence of Nitrospirillum amazonense strain CBAmC, an endophytic nitrogen-fixing and plant growth-promoting bacterium, isolated from sugarcane.</title>
        <authorList>
            <person name="Schwab S."/>
            <person name="dos Santos Teixeira K.R."/>
            <person name="Simoes Araujo J.L."/>
            <person name="Soares Vidal M."/>
            <person name="Borges de Freitas H.R."/>
            <person name="Rivello Crivelaro A.L."/>
            <person name="Bueno de Camargo Nunes A."/>
            <person name="dos Santos C.M."/>
            <person name="Palmeira da Silva Rosa D."/>
            <person name="da Silva Padilha D."/>
            <person name="da Silva E."/>
            <person name="Araujo Terra L."/>
            <person name="Soares Mendes V."/>
            <person name="Farinelli L."/>
            <person name="Magalhaes Cruz L."/>
            <person name="Baldani J.I."/>
        </authorList>
    </citation>
    <scope>NUCLEOTIDE SEQUENCE [LARGE SCALE GENOMIC DNA]</scope>
    <source>
        <strain evidence="8 9">CBAmC</strain>
    </source>
</reference>